<keyword evidence="4" id="KW-1185">Reference proteome</keyword>
<accession>A0ABQ8U6W4</accession>
<feature type="compositionally biased region" description="Polar residues" evidence="1">
    <location>
        <begin position="78"/>
        <end position="90"/>
    </location>
</feature>
<feature type="compositionally biased region" description="Basic residues" evidence="1">
    <location>
        <begin position="53"/>
        <end position="63"/>
    </location>
</feature>
<proteinExistence type="predicted"/>
<dbReference type="Proteomes" id="UP001141327">
    <property type="component" value="Unassembled WGS sequence"/>
</dbReference>
<dbReference type="InterPro" id="IPR010820">
    <property type="entry name" value="DUF1421"/>
</dbReference>
<reference evidence="3" key="1">
    <citation type="journal article" date="2022" name="bioRxiv">
        <title>Genomics of Preaxostyla Flagellates Illuminates Evolutionary Transitions and the Path Towards Mitochondrial Loss.</title>
        <authorList>
            <person name="Novak L.V.F."/>
            <person name="Treitli S.C."/>
            <person name="Pyrih J."/>
            <person name="Halakuc P."/>
            <person name="Pipaliya S.V."/>
            <person name="Vacek V."/>
            <person name="Brzon O."/>
            <person name="Soukal P."/>
            <person name="Eme L."/>
            <person name="Dacks J.B."/>
            <person name="Karnkowska A."/>
            <person name="Elias M."/>
            <person name="Hampl V."/>
        </authorList>
    </citation>
    <scope>NUCLEOTIDE SEQUENCE</scope>
    <source>
        <strain evidence="3">RCP-MX</strain>
    </source>
</reference>
<comment type="caution">
    <text evidence="3">The sequence shown here is derived from an EMBL/GenBank/DDBJ whole genome shotgun (WGS) entry which is preliminary data.</text>
</comment>
<dbReference type="EMBL" id="JAPMOS010000119">
    <property type="protein sequence ID" value="KAJ4455095.1"/>
    <property type="molecule type" value="Genomic_DNA"/>
</dbReference>
<feature type="compositionally biased region" description="Polar residues" evidence="1">
    <location>
        <begin position="41"/>
        <end position="52"/>
    </location>
</feature>
<feature type="domain" description="DUF1421" evidence="2">
    <location>
        <begin position="315"/>
        <end position="352"/>
    </location>
</feature>
<gene>
    <name evidence="3" type="ORF">PAPYR_9997</name>
</gene>
<evidence type="ECO:0000256" key="1">
    <source>
        <dbReference type="SAM" id="MobiDB-lite"/>
    </source>
</evidence>
<feature type="region of interest" description="Disordered" evidence="1">
    <location>
        <begin position="1"/>
        <end position="90"/>
    </location>
</feature>
<feature type="region of interest" description="Disordered" evidence="1">
    <location>
        <begin position="262"/>
        <end position="301"/>
    </location>
</feature>
<protein>
    <recommendedName>
        <fullName evidence="2">DUF1421 domain-containing protein</fullName>
    </recommendedName>
</protein>
<evidence type="ECO:0000313" key="4">
    <source>
        <dbReference type="Proteomes" id="UP001141327"/>
    </source>
</evidence>
<sequence length="365" mass="39584">MTARASVVASQARNSRHSSAAVYGTIMSASSHPDRCGRPGDSSNSKSSQKYHPTNKTRQRATRHGTSDPFKQPPNPQREISNAEETATQNSQQLPHPFFCGFHYQLSRMNPFEPSFNPFGTSQNEQLLQTILQEVRSLNTAVLKIQERLTNLEDATQKILRLHDEKVEPTLRKLDTTPLLQLGDFHDIGSIGGTSLSPASSAAPGTLTNTPNLLSSLSISPPSAPSQPQYLMQPAPMPMPVAPYQQFIPLYPAASPPAASAQQAPAAASAQQQQPAPAPAPRLFTSGGTSLYPPPGMPAPAPQPAVRIKFDERLISDASRMGYPREQVEQALKDLFSANRPCNDLNVLLDKLLEMSPAPPPPIHR</sequence>
<feature type="compositionally biased region" description="Pro residues" evidence="1">
    <location>
        <begin position="292"/>
        <end position="301"/>
    </location>
</feature>
<evidence type="ECO:0000259" key="2">
    <source>
        <dbReference type="Pfam" id="PF07223"/>
    </source>
</evidence>
<organism evidence="3 4">
    <name type="scientific">Paratrimastix pyriformis</name>
    <dbReference type="NCBI Taxonomy" id="342808"/>
    <lineage>
        <taxon>Eukaryota</taxon>
        <taxon>Metamonada</taxon>
        <taxon>Preaxostyla</taxon>
        <taxon>Paratrimastigidae</taxon>
        <taxon>Paratrimastix</taxon>
    </lineage>
</organism>
<feature type="compositionally biased region" description="Low complexity" evidence="1">
    <location>
        <begin position="262"/>
        <end position="275"/>
    </location>
</feature>
<name>A0ABQ8U6W4_9EUKA</name>
<evidence type="ECO:0000313" key="3">
    <source>
        <dbReference type="EMBL" id="KAJ4455095.1"/>
    </source>
</evidence>
<dbReference type="Pfam" id="PF07223">
    <property type="entry name" value="DUF1421"/>
    <property type="match status" value="1"/>
</dbReference>